<dbReference type="EMBL" id="MK284526">
    <property type="protein sequence ID" value="AZU99705.1"/>
    <property type="molecule type" value="Genomic_DNA"/>
</dbReference>
<reference evidence="1 2" key="1">
    <citation type="submission" date="2018-12" db="EMBL/GenBank/DDBJ databases">
        <authorList>
            <person name="Kong L."/>
            <person name="Ding Y."/>
            <person name="Wu Q."/>
        </authorList>
    </citation>
    <scope>NUCLEOTIDE SEQUENCE [LARGE SCALE GENOMIC DNA]</scope>
</reference>
<dbReference type="Proteomes" id="UP000289624">
    <property type="component" value="Segment"/>
</dbReference>
<sequence length="142" mass="17352">MNNVIIYKTGRQTLDFKVCRFKGSQKYLRLLCKEKGIVYSDILSEEQLIKNKTEELDKLLKKYGPNKMNLIEFLYSDYKIEENFDYEKYEKSKEQYSYIGAQNKRRIFEWLKENEIILQKYTHIYDLVEHYKMPYNLSLNIE</sequence>
<proteinExistence type="predicted"/>
<evidence type="ECO:0000313" key="2">
    <source>
        <dbReference type="Proteomes" id="UP000289624"/>
    </source>
</evidence>
<name>A0A3T0IIP8_9CAUD</name>
<protein>
    <submittedName>
        <fullName evidence="1">Uncharacterized protein</fullName>
    </submittedName>
</protein>
<gene>
    <name evidence="1" type="ORF">DK1_00001</name>
</gene>
<keyword evidence="2" id="KW-1185">Reference proteome</keyword>
<evidence type="ECO:0000313" key="1">
    <source>
        <dbReference type="EMBL" id="AZU99705.1"/>
    </source>
</evidence>
<accession>A0A3T0IIP8</accession>
<organism evidence="1 2">
    <name type="scientific">Bacillus phage DK1</name>
    <dbReference type="NCBI Taxonomy" id="2500808"/>
    <lineage>
        <taxon>Viruses</taxon>
        <taxon>Duplodnaviria</taxon>
        <taxon>Heunggongvirae</taxon>
        <taxon>Uroviricota</taxon>
        <taxon>Caudoviricetes</taxon>
        <taxon>Salasmaviridae</taxon>
        <taxon>Northropvirinae</taxon>
        <taxon>Hemphillvirus</taxon>
        <taxon>Hemphillvirus DK1</taxon>
    </lineage>
</organism>